<evidence type="ECO:0000313" key="2">
    <source>
        <dbReference type="Proteomes" id="UP001597568"/>
    </source>
</evidence>
<comment type="caution">
    <text evidence="1">The sequence shown here is derived from an EMBL/GenBank/DDBJ whole genome shotgun (WGS) entry which is preliminary data.</text>
</comment>
<gene>
    <name evidence="1" type="ORF">ACFSY7_06875</name>
</gene>
<dbReference type="EMBL" id="JBHUOR010000037">
    <property type="protein sequence ID" value="MFD2868216.1"/>
    <property type="molecule type" value="Genomic_DNA"/>
</dbReference>
<accession>A0ABW5Y0E6</accession>
<keyword evidence="2" id="KW-1185">Reference proteome</keyword>
<dbReference type="Proteomes" id="UP001597568">
    <property type="component" value="Unassembled WGS sequence"/>
</dbReference>
<sequence>MKSILAEGYGIIPKLVMRDESLSIEAKAIYAYLAAFAGNRFEAYPSVELICHELNISKKRFLTHRKMLVERGYMEIKRQRAANGFSNNVYVLTQSICYGNDSLPHETVGQQGVTEQYVAEQDVAAISNRFTNNNLINNSLKIKELAAFYTELTGEAAPPELAGLVETYKDVAVITEALSQAHTKGRPVLFYADYLLKNSLLSTSFGGVKIPF</sequence>
<dbReference type="Pfam" id="PF13730">
    <property type="entry name" value="HTH_36"/>
    <property type="match status" value="1"/>
</dbReference>
<reference evidence="2" key="1">
    <citation type="journal article" date="2019" name="Int. J. Syst. Evol. Microbiol.">
        <title>The Global Catalogue of Microorganisms (GCM) 10K type strain sequencing project: providing services to taxonomists for standard genome sequencing and annotation.</title>
        <authorList>
            <consortium name="The Broad Institute Genomics Platform"/>
            <consortium name="The Broad Institute Genome Sequencing Center for Infectious Disease"/>
            <person name="Wu L."/>
            <person name="Ma J."/>
        </authorList>
    </citation>
    <scope>NUCLEOTIDE SEQUENCE [LARGE SCALE GENOMIC DNA]</scope>
    <source>
        <strain evidence="2">KCTC 33522</strain>
    </source>
</reference>
<dbReference type="RefSeq" id="WP_380147331.1">
    <property type="nucleotide sequence ID" value="NZ_JBHUOR010000037.1"/>
</dbReference>
<evidence type="ECO:0000313" key="1">
    <source>
        <dbReference type="EMBL" id="MFD2868216.1"/>
    </source>
</evidence>
<dbReference type="InterPro" id="IPR036388">
    <property type="entry name" value="WH-like_DNA-bd_sf"/>
</dbReference>
<protein>
    <submittedName>
        <fullName evidence="1">Helix-turn-helix domain-containing protein</fullName>
    </submittedName>
</protein>
<proteinExistence type="predicted"/>
<name>A0ABW5Y0E6_9BACL</name>
<dbReference type="Gene3D" id="1.10.10.10">
    <property type="entry name" value="Winged helix-like DNA-binding domain superfamily/Winged helix DNA-binding domain"/>
    <property type="match status" value="1"/>
</dbReference>
<organism evidence="1 2">
    <name type="scientific">Kurthia populi</name>
    <dbReference type="NCBI Taxonomy" id="1562132"/>
    <lineage>
        <taxon>Bacteria</taxon>
        <taxon>Bacillati</taxon>
        <taxon>Bacillota</taxon>
        <taxon>Bacilli</taxon>
        <taxon>Bacillales</taxon>
        <taxon>Caryophanaceae</taxon>
        <taxon>Kurthia</taxon>
    </lineage>
</organism>